<name>A0A835AJN8_9POAL</name>
<dbReference type="GO" id="GO:0009626">
    <property type="term" value="P:plant-type hypersensitive response"/>
    <property type="evidence" value="ECO:0007669"/>
    <property type="project" value="UniProtKB-ARBA"/>
</dbReference>
<keyword evidence="4" id="KW-1133">Transmembrane helix</keyword>
<organism evidence="7 8">
    <name type="scientific">Digitaria exilis</name>
    <dbReference type="NCBI Taxonomy" id="1010633"/>
    <lineage>
        <taxon>Eukaryota</taxon>
        <taxon>Viridiplantae</taxon>
        <taxon>Streptophyta</taxon>
        <taxon>Embryophyta</taxon>
        <taxon>Tracheophyta</taxon>
        <taxon>Spermatophyta</taxon>
        <taxon>Magnoliopsida</taxon>
        <taxon>Liliopsida</taxon>
        <taxon>Poales</taxon>
        <taxon>Poaceae</taxon>
        <taxon>PACMAD clade</taxon>
        <taxon>Panicoideae</taxon>
        <taxon>Panicodae</taxon>
        <taxon>Paniceae</taxon>
        <taxon>Anthephorinae</taxon>
        <taxon>Digitaria</taxon>
    </lineage>
</organism>
<dbReference type="Pfam" id="PF23559">
    <property type="entry name" value="WHD_DRP"/>
    <property type="match status" value="1"/>
</dbReference>
<feature type="coiled-coil region" evidence="3">
    <location>
        <begin position="396"/>
        <end position="423"/>
    </location>
</feature>
<reference evidence="7" key="1">
    <citation type="submission" date="2020-07" db="EMBL/GenBank/DDBJ databases">
        <title>Genome sequence and genetic diversity analysis of an under-domesticated orphan crop, white fonio (Digitaria exilis).</title>
        <authorList>
            <person name="Bennetzen J.L."/>
            <person name="Chen S."/>
            <person name="Ma X."/>
            <person name="Wang X."/>
            <person name="Yssel A.E.J."/>
            <person name="Chaluvadi S.R."/>
            <person name="Johnson M."/>
            <person name="Gangashetty P."/>
            <person name="Hamidou F."/>
            <person name="Sanogo M.D."/>
            <person name="Zwaenepoel A."/>
            <person name="Wallace J."/>
            <person name="Van De Peer Y."/>
            <person name="Van Deynze A."/>
        </authorList>
    </citation>
    <scope>NUCLEOTIDE SEQUENCE</scope>
    <source>
        <tissue evidence="7">Leaves</tissue>
    </source>
</reference>
<keyword evidence="2" id="KW-0611">Plant defense</keyword>
<dbReference type="InterPro" id="IPR058922">
    <property type="entry name" value="WHD_DRP"/>
</dbReference>
<evidence type="ECO:0000259" key="5">
    <source>
        <dbReference type="Pfam" id="PF23559"/>
    </source>
</evidence>
<gene>
    <name evidence="7" type="ORF">HU200_053436</name>
</gene>
<comment type="caution">
    <text evidence="7">The sequence shown here is derived from an EMBL/GenBank/DDBJ whole genome shotgun (WGS) entry which is preliminary data.</text>
</comment>
<dbReference type="InterPro" id="IPR055414">
    <property type="entry name" value="LRR_R13L4/SHOC2-like"/>
</dbReference>
<evidence type="ECO:0000313" key="8">
    <source>
        <dbReference type="Proteomes" id="UP000636709"/>
    </source>
</evidence>
<dbReference type="Proteomes" id="UP000636709">
    <property type="component" value="Unassembled WGS sequence"/>
</dbReference>
<evidence type="ECO:0000259" key="6">
    <source>
        <dbReference type="Pfam" id="PF23598"/>
    </source>
</evidence>
<sequence length="1461" mass="164523">MGAVATATTSLSPPSGATLHCMSIAHGCSPVSPSWPLVLVLLGHHHLSSFRKVVTFLSLFVVLTLGCRETRRDAASPSSYGCLLVIAVISDHLWVVILGFASLRMLSIGIKDYLHAAIPSIGLSFVPWRSVVARQSAHACVLGDLLSRYVYFGNPDIRLGKGGLRRFLLWAPWFLNKTVAQHRAAVELRVLKERAREVGKRRQRYDVRVPEEHHHPEEAGLTSPLPWAEADVADAAGDDEEDSVVGNDQFGVALALAAPDRRPDSRRRAAILKPRTLDDYFQGKVTKWVKDAGDDVPVFSAAIMAAPGAEQEAIDLAREALAALEGRPTIVVVDIPRVHMKFQPLRPTDILYYILRELQPDVGPEVEVEHKGTPEEELYWLLKKQGEIGSAKESLLHEINGGIEEAMAKLDKMKKDIQDKDKDKHKLLGDVEETHDDCEPDQPKEDCPLVQKPIDELLLLLLLLQSAAQQDQARSKAMRKLTAWRDHIFRITAEKLKMLVEAAGVAQEQHLQEGFYDARYKYILMKVFLKAGDGGIGPQEQDDTVTGQIKEMIGKAREMIHEVQEGQGPEGPVIPQVVSVGTEKKMEEIKRMIKEQMEQEWIADKIVGDHLWKRPLFVILRIGEKIDGFTWEENRYALTLLKEHVAGALVVTTTNNTQQAREYCYPERKEPIEFSLAGLYHDTVLQLTTRHKNEDCCSPKIIRDILHECEQYEFCMKIFAHTFYAKPKQSNEELSKLCSNLQEVSPKSFLNVALKMLKFAYNDLPKEYKSCLLYLAIFPQGCSIKRSTLIARWVVEGLITMDEWPTSVHRAEKCFDTLIDRWLVYPGDIGDTGKVKSCIVDDRVHGFITIIAKKQHIVDTRLSLHLARHFSIFSDIRLRPLDEIEKDFLQMLSKLYHFSPLKVLDLEGCKSVGKNKHYLKDICCNLLLLKYLNLKETDIMLHELEVLDIRQTNVCHSATKKVLLLKLKRLLAGHTDLSTSSVRVPEKIKKMEDMEVLVGVKPRNRQDLDDIGHLLQLRKLGVIINKDSDLQDLLEAISNLHQRLQSLSITLPPATELKSTPPNRTYSLKRPPVVLEALSINGTTKMELLQLKTNEDNQLREVTISYTAELLQLLLANGNNQLTKVALSNTLLSQKDLEVLSKLPMLRSVRFRQVRYTKSKLIFNKDEFRTLKYFLLNGSNITDIIFDDGATCGLEKIVLSLGDGLKLFGVNKLPKLEEIELSENNCSGSYNSKDINSSATNDHDNSNNITNSTNTAAIILLNATPAPALTTCDTAAPTSTTASTITISSTTTPSTTIDNNMFRSLLENGTRIAKVTLRGTTLKQDDQQILGKKPTIRSLVLLDTSYDKGQLAFNKNEFQKLNVLVVLCSKITKISFTTGSCPKLEKFFTNIPFLSGINNLPRLKELEFKGDFVPTEVKSAINKLRIHFTHNKSEKLMEEGNPLEEDSATKFSSFWNRNYWC</sequence>
<dbReference type="SUPFAM" id="SSF52047">
    <property type="entry name" value="RNI-like"/>
    <property type="match status" value="2"/>
</dbReference>
<dbReference type="PANTHER" id="PTHR23155">
    <property type="entry name" value="DISEASE RESISTANCE PROTEIN RP"/>
    <property type="match status" value="1"/>
</dbReference>
<evidence type="ECO:0000256" key="3">
    <source>
        <dbReference type="SAM" id="Coils"/>
    </source>
</evidence>
<protein>
    <submittedName>
        <fullName evidence="7">Uncharacterized protein</fullName>
    </submittedName>
</protein>
<dbReference type="Pfam" id="PF23598">
    <property type="entry name" value="LRR_14"/>
    <property type="match status" value="1"/>
</dbReference>
<dbReference type="EMBL" id="JACEFO010002305">
    <property type="protein sequence ID" value="KAF8666908.1"/>
    <property type="molecule type" value="Genomic_DNA"/>
</dbReference>
<keyword evidence="4" id="KW-0472">Membrane</keyword>
<accession>A0A835AJN8</accession>
<dbReference type="OrthoDB" id="688479at2759"/>
<evidence type="ECO:0000313" key="7">
    <source>
        <dbReference type="EMBL" id="KAF8666908.1"/>
    </source>
</evidence>
<dbReference type="GO" id="GO:0002758">
    <property type="term" value="P:innate immune response-activating signaling pathway"/>
    <property type="evidence" value="ECO:0007669"/>
    <property type="project" value="UniProtKB-ARBA"/>
</dbReference>
<evidence type="ECO:0000256" key="4">
    <source>
        <dbReference type="SAM" id="Phobius"/>
    </source>
</evidence>
<keyword evidence="8" id="KW-1185">Reference proteome</keyword>
<evidence type="ECO:0000256" key="1">
    <source>
        <dbReference type="ARBA" id="ARBA00022737"/>
    </source>
</evidence>
<dbReference type="InterPro" id="IPR036388">
    <property type="entry name" value="WH-like_DNA-bd_sf"/>
</dbReference>
<feature type="domain" description="Disease resistance protein winged helix" evidence="5">
    <location>
        <begin position="777"/>
        <end position="848"/>
    </location>
</feature>
<dbReference type="Gene3D" id="1.10.10.10">
    <property type="entry name" value="Winged helix-like DNA-binding domain superfamily/Winged helix DNA-binding domain"/>
    <property type="match status" value="1"/>
</dbReference>
<feature type="transmembrane region" description="Helical" evidence="4">
    <location>
        <begin position="79"/>
        <end position="101"/>
    </location>
</feature>
<dbReference type="FunFam" id="1.10.10.10:FF:000322">
    <property type="entry name" value="Probable disease resistance protein At1g63360"/>
    <property type="match status" value="1"/>
</dbReference>
<dbReference type="InterPro" id="IPR044974">
    <property type="entry name" value="Disease_R_plants"/>
</dbReference>
<feature type="domain" description="Disease resistance R13L4/SHOC-2-like LRR" evidence="6">
    <location>
        <begin position="889"/>
        <end position="1229"/>
    </location>
</feature>
<keyword evidence="4" id="KW-0812">Transmembrane</keyword>
<dbReference type="GO" id="GO:0042742">
    <property type="term" value="P:defense response to bacterium"/>
    <property type="evidence" value="ECO:0007669"/>
    <property type="project" value="UniProtKB-ARBA"/>
</dbReference>
<keyword evidence="1" id="KW-0677">Repeat</keyword>
<dbReference type="PANTHER" id="PTHR23155:SF1062">
    <property type="entry name" value="OS11G0579400 PROTEIN"/>
    <property type="match status" value="1"/>
</dbReference>
<evidence type="ECO:0000256" key="2">
    <source>
        <dbReference type="ARBA" id="ARBA00022821"/>
    </source>
</evidence>
<keyword evidence="3" id="KW-0175">Coiled coil</keyword>
<proteinExistence type="predicted"/>
<feature type="transmembrane region" description="Helical" evidence="4">
    <location>
        <begin position="49"/>
        <end position="67"/>
    </location>
</feature>